<evidence type="ECO:0000256" key="4">
    <source>
        <dbReference type="ARBA" id="ARBA00023186"/>
    </source>
</evidence>
<dbReference type="Gene3D" id="2.40.30.60">
    <property type="entry name" value="RimM"/>
    <property type="match status" value="1"/>
</dbReference>
<reference evidence="8 9" key="1">
    <citation type="submission" date="2009-01" db="EMBL/GenBank/DDBJ databases">
        <authorList>
            <person name="Qin X."/>
            <person name="Bachman B."/>
            <person name="Battles P."/>
            <person name="Bell A."/>
            <person name="Bess C."/>
            <person name="Bickham C."/>
            <person name="Chaboub L."/>
            <person name="Chen D."/>
            <person name="Coyle M."/>
            <person name="Deiros D.R."/>
            <person name="Dinh H."/>
            <person name="Forbes L."/>
            <person name="Fowler G."/>
            <person name="Francisco L."/>
            <person name="Fu Q."/>
            <person name="Gubbala S."/>
            <person name="Hale W."/>
            <person name="Han Y."/>
            <person name="Hemphill L."/>
            <person name="Highlander S.K."/>
            <person name="Hirani K."/>
            <person name="Hogues M."/>
            <person name="Jackson L."/>
            <person name="Jakkamsetti A."/>
            <person name="Javaid M."/>
            <person name="Jiang H."/>
            <person name="Korchina V."/>
            <person name="Kovar C."/>
            <person name="Lara F."/>
            <person name="Lee S."/>
            <person name="Mata R."/>
            <person name="Mathew T."/>
            <person name="Moen C."/>
            <person name="Morales K."/>
            <person name="Munidasa M."/>
            <person name="Nazareth L."/>
            <person name="Ngo R."/>
            <person name="Nguyen L."/>
            <person name="Okwuonu G."/>
            <person name="Ongeri F."/>
            <person name="Patil S."/>
            <person name="Petrosino J."/>
            <person name="Pham C."/>
            <person name="Pham P."/>
            <person name="Pu L.-L."/>
            <person name="Puazo M."/>
            <person name="Raj R."/>
            <person name="Reid J."/>
            <person name="Rouhana J."/>
            <person name="Saada N."/>
            <person name="Shang Y."/>
            <person name="Simmons D."/>
            <person name="Thornton R."/>
            <person name="Warren J."/>
            <person name="Weissenberger G."/>
            <person name="Zhang J."/>
            <person name="Zhang L."/>
            <person name="Zhou C."/>
            <person name="Zhu D."/>
            <person name="Muzny D."/>
            <person name="Worley K."/>
            <person name="Gibbs R."/>
        </authorList>
    </citation>
    <scope>NUCLEOTIDE SEQUENCE [LARGE SCALE GENOMIC DNA]</scope>
    <source>
        <strain evidence="8 9">ATCC 51866</strain>
    </source>
</reference>
<keyword evidence="9" id="KW-1185">Reference proteome</keyword>
<dbReference type="NCBIfam" id="TIGR02273">
    <property type="entry name" value="16S_RimM"/>
    <property type="match status" value="1"/>
</dbReference>
<dbReference type="Proteomes" id="UP000006237">
    <property type="component" value="Unassembled WGS sequence"/>
</dbReference>
<accession>A0ABM9XLR8</accession>
<comment type="function">
    <text evidence="5">An accessory protein needed during the final step in the assembly of 30S ribosomal subunit, possibly for assembly of the head region. Essential for efficient processing of 16S rRNA. May be needed both before and after RbfA during the maturation of 16S rRNA. It has affinity for free ribosomal 30S subunits but not for 70S ribosomes.</text>
</comment>
<comment type="caution">
    <text evidence="8">The sequence shown here is derived from an EMBL/GenBank/DDBJ whole genome shotgun (WGS) entry which is preliminary data.</text>
</comment>
<feature type="domain" description="Ribosome maturation factor RimM PRC barrel" evidence="7">
    <location>
        <begin position="157"/>
        <end position="224"/>
    </location>
</feature>
<dbReference type="HAMAP" id="MF_00014">
    <property type="entry name" value="Ribosome_mat_RimM"/>
    <property type="match status" value="1"/>
</dbReference>
<evidence type="ECO:0000313" key="8">
    <source>
        <dbReference type="EMBL" id="EEI61990.1"/>
    </source>
</evidence>
<keyword evidence="2 5" id="KW-0690">Ribosome biogenesis</keyword>
<dbReference type="InterPro" id="IPR036976">
    <property type="entry name" value="RimM_N_sf"/>
</dbReference>
<dbReference type="PANTHER" id="PTHR33692:SF1">
    <property type="entry name" value="RIBOSOME MATURATION FACTOR RIMM"/>
    <property type="match status" value="1"/>
</dbReference>
<comment type="subunit">
    <text evidence="5">Binds ribosomal protein uS19.</text>
</comment>
<dbReference type="Pfam" id="PF24986">
    <property type="entry name" value="PRC_RimM"/>
    <property type="match status" value="1"/>
</dbReference>
<organism evidence="8 9">
    <name type="scientific">Corynebacterium glucuronolyticum ATCC 51866</name>
    <dbReference type="NCBI Taxonomy" id="548478"/>
    <lineage>
        <taxon>Bacteria</taxon>
        <taxon>Bacillati</taxon>
        <taxon>Actinomycetota</taxon>
        <taxon>Actinomycetes</taxon>
        <taxon>Mycobacteriales</taxon>
        <taxon>Corynebacteriaceae</taxon>
        <taxon>Corynebacterium</taxon>
    </lineage>
</organism>
<sequence length="227" mass="24924">MNGNPEKLQIGQVVKCATTVRLTFFHVGTPPSHYTKREQDSRATSELGCPKALGRMATMEYRIGRVVKTHGIKGEVVVDPTTDDLDQRFYVGAVLTGRAGGGKEQQLTIQSMRPHQGRLLVKFEEIPDRTAGESLRGMQFFAPPLEHDPEEDGYYDHELEGLAVIHEGTRVGEVTDITHGPAATLLTVTMDEDERDVLIPLVDAIVPEINLGEKTATITPPDGLLDL</sequence>
<keyword evidence="3 5" id="KW-0698">rRNA processing</keyword>
<comment type="subcellular location">
    <subcellularLocation>
        <location evidence="5">Cytoplasm</location>
    </subcellularLocation>
</comment>
<dbReference type="PANTHER" id="PTHR33692">
    <property type="entry name" value="RIBOSOME MATURATION FACTOR RIMM"/>
    <property type="match status" value="1"/>
</dbReference>
<feature type="domain" description="RimM N-terminal" evidence="6">
    <location>
        <begin position="63"/>
        <end position="143"/>
    </location>
</feature>
<dbReference type="InterPro" id="IPR011033">
    <property type="entry name" value="PRC_barrel-like_sf"/>
</dbReference>
<proteinExistence type="inferred from homology"/>
<dbReference type="SUPFAM" id="SSF50447">
    <property type="entry name" value="Translation proteins"/>
    <property type="match status" value="1"/>
</dbReference>
<keyword evidence="4 5" id="KW-0143">Chaperone</keyword>
<keyword evidence="1 5" id="KW-0963">Cytoplasm</keyword>
<dbReference type="EMBL" id="ACHF01000120">
    <property type="protein sequence ID" value="EEI61990.1"/>
    <property type="molecule type" value="Genomic_DNA"/>
</dbReference>
<name>A0ABM9XLR8_9CORY</name>
<dbReference type="InterPro" id="IPR009000">
    <property type="entry name" value="Transl_B-barrel_sf"/>
</dbReference>
<comment type="domain">
    <text evidence="5">The PRC barrel domain binds ribosomal protein uS19.</text>
</comment>
<evidence type="ECO:0000256" key="3">
    <source>
        <dbReference type="ARBA" id="ARBA00022552"/>
    </source>
</evidence>
<evidence type="ECO:0000259" key="7">
    <source>
        <dbReference type="Pfam" id="PF24986"/>
    </source>
</evidence>
<evidence type="ECO:0000313" key="9">
    <source>
        <dbReference type="Proteomes" id="UP000006237"/>
    </source>
</evidence>
<gene>
    <name evidence="5 8" type="primary">rimM</name>
    <name evidence="8" type="ORF">HMPREF0293_2528</name>
</gene>
<evidence type="ECO:0000256" key="2">
    <source>
        <dbReference type="ARBA" id="ARBA00022517"/>
    </source>
</evidence>
<dbReference type="SUPFAM" id="SSF50346">
    <property type="entry name" value="PRC-barrel domain"/>
    <property type="match status" value="1"/>
</dbReference>
<comment type="similarity">
    <text evidence="5">Belongs to the RimM family.</text>
</comment>
<evidence type="ECO:0000256" key="1">
    <source>
        <dbReference type="ARBA" id="ARBA00022490"/>
    </source>
</evidence>
<protein>
    <recommendedName>
        <fullName evidence="5">Ribosome maturation factor RimM</fullName>
    </recommendedName>
</protein>
<dbReference type="InterPro" id="IPR002676">
    <property type="entry name" value="RimM_N"/>
</dbReference>
<dbReference type="InterPro" id="IPR011961">
    <property type="entry name" value="RimM"/>
</dbReference>
<evidence type="ECO:0000259" key="6">
    <source>
        <dbReference type="Pfam" id="PF01782"/>
    </source>
</evidence>
<dbReference type="Pfam" id="PF01782">
    <property type="entry name" value="RimM"/>
    <property type="match status" value="1"/>
</dbReference>
<dbReference type="InterPro" id="IPR056792">
    <property type="entry name" value="PRC_RimM"/>
</dbReference>
<evidence type="ECO:0000256" key="5">
    <source>
        <dbReference type="HAMAP-Rule" id="MF_00014"/>
    </source>
</evidence>
<dbReference type="Gene3D" id="2.30.30.240">
    <property type="entry name" value="PRC-barrel domain"/>
    <property type="match status" value="1"/>
</dbReference>